<evidence type="ECO:0000313" key="2">
    <source>
        <dbReference type="EMBL" id="KIY92938.1"/>
    </source>
</evidence>
<dbReference type="STRING" id="145388.A0A0D2KA65"/>
<protein>
    <submittedName>
        <fullName evidence="2">Uncharacterized protein</fullName>
    </submittedName>
</protein>
<reference evidence="2 3" key="1">
    <citation type="journal article" date="2013" name="BMC Genomics">
        <title>Reconstruction of the lipid metabolism for the microalga Monoraphidium neglectum from its genome sequence reveals characteristics suitable for biofuel production.</title>
        <authorList>
            <person name="Bogen C."/>
            <person name="Al-Dilaimi A."/>
            <person name="Albersmeier A."/>
            <person name="Wichmann J."/>
            <person name="Grundmann M."/>
            <person name="Rupp O."/>
            <person name="Lauersen K.J."/>
            <person name="Blifernez-Klassen O."/>
            <person name="Kalinowski J."/>
            <person name="Goesmann A."/>
            <person name="Mussgnug J.H."/>
            <person name="Kruse O."/>
        </authorList>
    </citation>
    <scope>NUCLEOTIDE SEQUENCE [LARGE SCALE GENOMIC DNA]</scope>
    <source>
        <strain evidence="2 3">SAG 48.87</strain>
    </source>
</reference>
<proteinExistence type="predicted"/>
<accession>A0A0D2KA65</accession>
<dbReference type="GeneID" id="25732645"/>
<feature type="compositionally biased region" description="Gly residues" evidence="1">
    <location>
        <begin position="84"/>
        <end position="102"/>
    </location>
</feature>
<dbReference type="EMBL" id="KK105181">
    <property type="protein sequence ID" value="KIY92938.1"/>
    <property type="molecule type" value="Genomic_DNA"/>
</dbReference>
<dbReference type="SUPFAM" id="SSF56024">
    <property type="entry name" value="Phospholipase D/nuclease"/>
    <property type="match status" value="1"/>
</dbReference>
<dbReference type="OrthoDB" id="47785at2759"/>
<feature type="region of interest" description="Disordered" evidence="1">
    <location>
        <begin position="1"/>
        <end position="21"/>
    </location>
</feature>
<feature type="compositionally biased region" description="Low complexity" evidence="1">
    <location>
        <begin position="127"/>
        <end position="143"/>
    </location>
</feature>
<dbReference type="Gene3D" id="3.30.870.10">
    <property type="entry name" value="Endonuclease Chain A"/>
    <property type="match status" value="1"/>
</dbReference>
<sequence length="222" mass="24328">MHARSQHPPPISASDGRRAPVVRAGASAGAAWGKRERVMERGGGQLYILSYELGALCLPSLEAAYRAHRHRGFSALPTAADAGRSGGGGGDGARVLEPGGGRQQQQQQEQQEQQQEEQQEEQHEEQQQQQQRQQQQEQNEQQQEVAFYAARQASPAVPPAGAAPPARVLLPVPYPLPPPPYRPGDLPWACDVDPSYFGGRRDMFGRSILDYRGAPHPLYWPA</sequence>
<dbReference type="AlphaFoldDB" id="A0A0D2KA65"/>
<evidence type="ECO:0000256" key="1">
    <source>
        <dbReference type="SAM" id="MobiDB-lite"/>
    </source>
</evidence>
<feature type="compositionally biased region" description="Low complexity" evidence="1">
    <location>
        <begin position="103"/>
        <end position="113"/>
    </location>
</feature>
<dbReference type="KEGG" id="mng:MNEG_15025"/>
<gene>
    <name evidence="2" type="ORF">MNEG_15025</name>
</gene>
<name>A0A0D2KA65_9CHLO</name>
<dbReference type="RefSeq" id="XP_013891958.1">
    <property type="nucleotide sequence ID" value="XM_014036504.1"/>
</dbReference>
<organism evidence="2 3">
    <name type="scientific">Monoraphidium neglectum</name>
    <dbReference type="NCBI Taxonomy" id="145388"/>
    <lineage>
        <taxon>Eukaryota</taxon>
        <taxon>Viridiplantae</taxon>
        <taxon>Chlorophyta</taxon>
        <taxon>core chlorophytes</taxon>
        <taxon>Chlorophyceae</taxon>
        <taxon>CS clade</taxon>
        <taxon>Sphaeropleales</taxon>
        <taxon>Selenastraceae</taxon>
        <taxon>Monoraphidium</taxon>
    </lineage>
</organism>
<feature type="region of interest" description="Disordered" evidence="1">
    <location>
        <begin position="77"/>
        <end position="143"/>
    </location>
</feature>
<keyword evidence="3" id="KW-1185">Reference proteome</keyword>
<evidence type="ECO:0000313" key="3">
    <source>
        <dbReference type="Proteomes" id="UP000054498"/>
    </source>
</evidence>
<dbReference type="Proteomes" id="UP000054498">
    <property type="component" value="Unassembled WGS sequence"/>
</dbReference>